<proteinExistence type="predicted"/>
<dbReference type="Proteomes" id="UP000019118">
    <property type="component" value="Unassembled WGS sequence"/>
</dbReference>
<sequence length="315" mass="37001">MTTEGAREPLSETVNKQLLENQSFLYVENQRLQQNVLKLSKYLEELRKSTVDPKVLEHLVKEKNHLFSLNESLKQKISSIKSVVPGVSKECIEKQRKQKLEILKSIDELDLILKKINDRPETLDISIPKDSTVKELCQTLSKRLEEEQYRSDQAIETIRRLRDDDEKLILKDKIADMKHLITDLEVENTKLKFEIEQISEDIERFQQKADEISKQLTKIKKEKFVLEDEKDELKQIISDLENEKLKLKKDMIEELTEANRAKRVSADTEIALQHISEAYENKRKEAMKLQKQLDEANAIIGAFRDQFEKHSEPQY</sequence>
<evidence type="ECO:0000313" key="3">
    <source>
        <dbReference type="Proteomes" id="UP000019118"/>
    </source>
</evidence>
<evidence type="ECO:0000313" key="2">
    <source>
        <dbReference type="EnsemblMetazoa" id="XP_019772360.1"/>
    </source>
</evidence>
<keyword evidence="1" id="KW-0175">Coiled coil</keyword>
<dbReference type="AlphaFoldDB" id="A0AAR5QGL3"/>
<dbReference type="EnsemblMetazoa" id="XM_019916801.1">
    <property type="protein sequence ID" value="XP_019772360.1"/>
    <property type="gene ID" value="LOC109545957"/>
</dbReference>
<keyword evidence="3" id="KW-1185">Reference proteome</keyword>
<reference evidence="2" key="2">
    <citation type="submission" date="2024-08" db="UniProtKB">
        <authorList>
            <consortium name="EnsemblMetazoa"/>
        </authorList>
    </citation>
    <scope>IDENTIFICATION</scope>
</reference>
<accession>A0AAR5QGL3</accession>
<name>A0AAR5QGL3_DENPD</name>
<feature type="coiled-coil region" evidence="1">
    <location>
        <begin position="144"/>
        <end position="306"/>
    </location>
</feature>
<organism evidence="2 3">
    <name type="scientific">Dendroctonus ponderosae</name>
    <name type="common">Mountain pine beetle</name>
    <dbReference type="NCBI Taxonomy" id="77166"/>
    <lineage>
        <taxon>Eukaryota</taxon>
        <taxon>Metazoa</taxon>
        <taxon>Ecdysozoa</taxon>
        <taxon>Arthropoda</taxon>
        <taxon>Hexapoda</taxon>
        <taxon>Insecta</taxon>
        <taxon>Pterygota</taxon>
        <taxon>Neoptera</taxon>
        <taxon>Endopterygota</taxon>
        <taxon>Coleoptera</taxon>
        <taxon>Polyphaga</taxon>
        <taxon>Cucujiformia</taxon>
        <taxon>Curculionidae</taxon>
        <taxon>Scolytinae</taxon>
        <taxon>Dendroctonus</taxon>
    </lineage>
</organism>
<reference evidence="3" key="1">
    <citation type="journal article" date="2013" name="Genome Biol.">
        <title>Draft genome of the mountain pine beetle, Dendroctonus ponderosae Hopkins, a major forest pest.</title>
        <authorList>
            <person name="Keeling C.I."/>
            <person name="Yuen M.M."/>
            <person name="Liao N.Y."/>
            <person name="Docking T.R."/>
            <person name="Chan S.K."/>
            <person name="Taylor G.A."/>
            <person name="Palmquist D.L."/>
            <person name="Jackman S.D."/>
            <person name="Nguyen A."/>
            <person name="Li M."/>
            <person name="Henderson H."/>
            <person name="Janes J.K."/>
            <person name="Zhao Y."/>
            <person name="Pandoh P."/>
            <person name="Moore R."/>
            <person name="Sperling F.A."/>
            <person name="Huber D.P."/>
            <person name="Birol I."/>
            <person name="Jones S.J."/>
            <person name="Bohlmann J."/>
        </authorList>
    </citation>
    <scope>NUCLEOTIDE SEQUENCE</scope>
</reference>
<evidence type="ECO:0000256" key="1">
    <source>
        <dbReference type="SAM" id="Coils"/>
    </source>
</evidence>
<protein>
    <submittedName>
        <fullName evidence="2">Uncharacterized protein</fullName>
    </submittedName>
</protein>